<dbReference type="GO" id="GO:0003676">
    <property type="term" value="F:nucleic acid binding"/>
    <property type="evidence" value="ECO:0007669"/>
    <property type="project" value="InterPro"/>
</dbReference>
<dbReference type="InterPro" id="IPR036875">
    <property type="entry name" value="Znf_CCHC_sf"/>
</dbReference>
<dbReference type="InterPro" id="IPR043502">
    <property type="entry name" value="DNA/RNA_pol_sf"/>
</dbReference>
<dbReference type="SUPFAM" id="SSF57756">
    <property type="entry name" value="Retrovirus zinc finger-like domains"/>
    <property type="match status" value="1"/>
</dbReference>
<name>A0A6P5EEP2_ANACO</name>
<keyword evidence="1" id="KW-0862">Zinc</keyword>
<dbReference type="Pfam" id="PF07727">
    <property type="entry name" value="RVT_2"/>
    <property type="match status" value="2"/>
</dbReference>
<evidence type="ECO:0000259" key="3">
    <source>
        <dbReference type="PROSITE" id="PS50158"/>
    </source>
</evidence>
<dbReference type="OrthoDB" id="679404at2759"/>
<reference evidence="4" key="1">
    <citation type="journal article" date="2015" name="Nat. Genet.">
        <title>The pineapple genome and the evolution of CAM photosynthesis.</title>
        <authorList>
            <person name="Ming R."/>
            <person name="VanBuren R."/>
            <person name="Wai C.M."/>
            <person name="Tang H."/>
            <person name="Schatz M.C."/>
            <person name="Bowers J.E."/>
            <person name="Lyons E."/>
            <person name="Wang M.L."/>
            <person name="Chen J."/>
            <person name="Biggers E."/>
            <person name="Zhang J."/>
            <person name="Huang L."/>
            <person name="Zhang L."/>
            <person name="Miao W."/>
            <person name="Zhang J."/>
            <person name="Ye Z."/>
            <person name="Miao C."/>
            <person name="Lin Z."/>
            <person name="Wang H."/>
            <person name="Zhou H."/>
            <person name="Yim W.C."/>
            <person name="Priest H.D."/>
            <person name="Zheng C."/>
            <person name="Woodhouse M."/>
            <person name="Edger P.P."/>
            <person name="Guyot R."/>
            <person name="Guo H.B."/>
            <person name="Guo H."/>
            <person name="Zheng G."/>
            <person name="Singh R."/>
            <person name="Sharma A."/>
            <person name="Min X."/>
            <person name="Zheng Y."/>
            <person name="Lee H."/>
            <person name="Gurtowski J."/>
            <person name="Sedlazeck F.J."/>
            <person name="Harkess A."/>
            <person name="McKain M.R."/>
            <person name="Liao Z."/>
            <person name="Fang J."/>
            <person name="Liu J."/>
            <person name="Zhang X."/>
            <person name="Zhang Q."/>
            <person name="Hu W."/>
            <person name="Qin Y."/>
            <person name="Wang K."/>
            <person name="Chen L.Y."/>
            <person name="Shirley N."/>
            <person name="Lin Y.R."/>
            <person name="Liu L.Y."/>
            <person name="Hernandez A.G."/>
            <person name="Wright C.L."/>
            <person name="Bulone V."/>
            <person name="Tuskan G.A."/>
            <person name="Heath K."/>
            <person name="Zee F."/>
            <person name="Moore P.H."/>
            <person name="Sunkar R."/>
            <person name="Leebens-Mack J.H."/>
            <person name="Mockler T."/>
            <person name="Bennetzen J.L."/>
            <person name="Freeling M."/>
            <person name="Sankoff D."/>
            <person name="Paterson A.H."/>
            <person name="Zhu X."/>
            <person name="Yang X."/>
            <person name="Smith J.A."/>
            <person name="Cushman J.C."/>
            <person name="Paull R.E."/>
            <person name="Yu Q."/>
        </authorList>
    </citation>
    <scope>NUCLEOTIDE SEQUENCE [LARGE SCALE GENOMIC DNA]</scope>
    <source>
        <strain evidence="4">cv. F153</strain>
    </source>
</reference>
<feature type="compositionally biased region" description="Basic and acidic residues" evidence="2">
    <location>
        <begin position="63"/>
        <end position="77"/>
    </location>
</feature>
<organism evidence="4 5">
    <name type="scientific">Ananas comosus</name>
    <name type="common">Pineapple</name>
    <name type="synonym">Ananas ananas</name>
    <dbReference type="NCBI Taxonomy" id="4615"/>
    <lineage>
        <taxon>Eukaryota</taxon>
        <taxon>Viridiplantae</taxon>
        <taxon>Streptophyta</taxon>
        <taxon>Embryophyta</taxon>
        <taxon>Tracheophyta</taxon>
        <taxon>Spermatophyta</taxon>
        <taxon>Magnoliopsida</taxon>
        <taxon>Liliopsida</taxon>
        <taxon>Poales</taxon>
        <taxon>Bromeliaceae</taxon>
        <taxon>Bromelioideae</taxon>
        <taxon>Ananas</taxon>
    </lineage>
</organism>
<dbReference type="SUPFAM" id="SSF56672">
    <property type="entry name" value="DNA/RNA polymerases"/>
    <property type="match status" value="1"/>
</dbReference>
<evidence type="ECO:0000256" key="1">
    <source>
        <dbReference type="PROSITE-ProRule" id="PRU00047"/>
    </source>
</evidence>
<dbReference type="Gene3D" id="4.10.60.10">
    <property type="entry name" value="Zinc finger, CCHC-type"/>
    <property type="match status" value="1"/>
</dbReference>
<feature type="region of interest" description="Disordered" evidence="2">
    <location>
        <begin position="37"/>
        <end position="77"/>
    </location>
</feature>
<evidence type="ECO:0000256" key="2">
    <source>
        <dbReference type="SAM" id="MobiDB-lite"/>
    </source>
</evidence>
<feature type="domain" description="CCHC-type" evidence="3">
    <location>
        <begin position="83"/>
        <end position="98"/>
    </location>
</feature>
<evidence type="ECO:0000313" key="4">
    <source>
        <dbReference type="Proteomes" id="UP000515123"/>
    </source>
</evidence>
<protein>
    <submittedName>
        <fullName evidence="5">Uncharacterized protein LOC109705542</fullName>
    </submittedName>
</protein>
<sequence length="434" mass="49390">MIIDLEELEKLGVKMDKELQVDLILQSLPRGLLKSSKGTVHVVERASSSKRKSNWKKKPAKKQKTENKPKKEASKNKAADKGKCFHCNVDGHWKRNCPVYLESLKNKRKDTSSEGMSDLLGLRESRGLREGEVTLRVGNGARVAAVAAGTYSLRLPSGYVLLLKDCYYVPPASRNLISAQDEEVNEMFLMGDREHGDDPKTYNEAMSDIDSEKWLDAMKSEIDSMHSNQETFSPVAMLKFIRTLLALAEYYDYEIWQMDVKTAFLNRYVEEDIYMEQPLGFTFGDESHKNEEEPCVYKKVSGRAVTFLVLYVDDVLLIGNDIPMLTSVKIWLSKEFFMKDLGEASYILGIKKMCPNTFEEIQRMSKIPYASAIGSLMYAMLCTRPDIALAVSVTSRYQSNPGEEHWIAVKNILKYLRRTKDMFLVFGGGELKLQ</sequence>
<dbReference type="PROSITE" id="PS50158">
    <property type="entry name" value="ZF_CCHC"/>
    <property type="match status" value="1"/>
</dbReference>
<proteinExistence type="predicted"/>
<dbReference type="RefSeq" id="XP_020081861.1">
    <property type="nucleotide sequence ID" value="XM_020226272.1"/>
</dbReference>
<dbReference type="AlphaFoldDB" id="A0A6P5EEP2"/>
<dbReference type="Proteomes" id="UP000515123">
    <property type="component" value="Unplaced"/>
</dbReference>
<gene>
    <name evidence="5" type="primary">LOC109705542</name>
</gene>
<keyword evidence="1" id="KW-0863">Zinc-finger</keyword>
<dbReference type="SMART" id="SM00343">
    <property type="entry name" value="ZnF_C2HC"/>
    <property type="match status" value="1"/>
</dbReference>
<dbReference type="InterPro" id="IPR001878">
    <property type="entry name" value="Znf_CCHC"/>
</dbReference>
<dbReference type="Pfam" id="PF00098">
    <property type="entry name" value="zf-CCHC"/>
    <property type="match status" value="1"/>
</dbReference>
<dbReference type="PANTHER" id="PTHR11439">
    <property type="entry name" value="GAG-POL-RELATED RETROTRANSPOSON"/>
    <property type="match status" value="1"/>
</dbReference>
<dbReference type="GeneID" id="109705542"/>
<dbReference type="InterPro" id="IPR013103">
    <property type="entry name" value="RVT_2"/>
</dbReference>
<keyword evidence="1" id="KW-0479">Metal-binding</keyword>
<accession>A0A6P5EEP2</accession>
<dbReference type="GO" id="GO:0008270">
    <property type="term" value="F:zinc ion binding"/>
    <property type="evidence" value="ECO:0007669"/>
    <property type="project" value="UniProtKB-KW"/>
</dbReference>
<keyword evidence="4" id="KW-1185">Reference proteome</keyword>
<reference evidence="5" key="2">
    <citation type="submission" date="2025-08" db="UniProtKB">
        <authorList>
            <consortium name="RefSeq"/>
        </authorList>
    </citation>
    <scope>IDENTIFICATION</scope>
    <source>
        <tissue evidence="5">Leaf</tissue>
    </source>
</reference>
<dbReference type="PANTHER" id="PTHR11439:SF496">
    <property type="entry name" value="RNA-DIRECTED DNA POLYMERASE"/>
    <property type="match status" value="1"/>
</dbReference>
<evidence type="ECO:0000313" key="5">
    <source>
        <dbReference type="RefSeq" id="XP_020081861.1"/>
    </source>
</evidence>
<feature type="compositionally biased region" description="Basic residues" evidence="2">
    <location>
        <begin position="48"/>
        <end position="62"/>
    </location>
</feature>